<keyword evidence="2" id="KW-1185">Reference proteome</keyword>
<evidence type="ECO:0000313" key="1">
    <source>
        <dbReference type="EMBL" id="MBK3516689.1"/>
    </source>
</evidence>
<accession>A0ABS1HGB7</accession>
<evidence type="ECO:0000313" key="2">
    <source>
        <dbReference type="Proteomes" id="UP000605676"/>
    </source>
</evidence>
<name>A0ABS1HGB7_9BACT</name>
<protein>
    <recommendedName>
        <fullName evidence="3">ATPase AAA-type core domain-containing protein</fullName>
    </recommendedName>
</protein>
<evidence type="ECO:0008006" key="3">
    <source>
        <dbReference type="Google" id="ProtNLM"/>
    </source>
</evidence>
<gene>
    <name evidence="1" type="ORF">JIV24_04990</name>
</gene>
<comment type="caution">
    <text evidence="1">The sequence shown here is derived from an EMBL/GenBank/DDBJ whole genome shotgun (WGS) entry which is preliminary data.</text>
</comment>
<sequence>MERLKDIIKKIKDSEQSGKILRNEYVVDNINKALDVVEQIGKAKNKKFVIDDDNRWVYTQLIKWVQGDRSFECIDIETRQRKPGNLSAGIYLAGPTGTGKSWALEIMSLLSQIDDVRLFCAGKMTKLEFPSVRTNQVCNEFAQGQSIEKYNQMPIVCFQDLCSLSEPEESMYMGNRLKIMQSIIESRGDRQDLITLFSSNVKFDSPHFRDRYTDRVVSRMFEMCNYLELKGGDRRRI</sequence>
<proteinExistence type="predicted"/>
<dbReference type="InterPro" id="IPR027417">
    <property type="entry name" value="P-loop_NTPase"/>
</dbReference>
<dbReference type="Proteomes" id="UP000605676">
    <property type="component" value="Unassembled WGS sequence"/>
</dbReference>
<reference evidence="1 2" key="1">
    <citation type="submission" date="2021-01" db="EMBL/GenBank/DDBJ databases">
        <title>Carboxyliciviraga sp.nov., isolated from coastal sediments.</title>
        <authorList>
            <person name="Lu D."/>
            <person name="Zhang T."/>
        </authorList>
    </citation>
    <scope>NUCLEOTIDE SEQUENCE [LARGE SCALE GENOMIC DNA]</scope>
    <source>
        <strain evidence="1 2">N1Y132</strain>
    </source>
</reference>
<dbReference type="SUPFAM" id="SSF52540">
    <property type="entry name" value="P-loop containing nucleoside triphosphate hydrolases"/>
    <property type="match status" value="1"/>
</dbReference>
<organism evidence="1 2">
    <name type="scientific">Carboxylicivirga marina</name>
    <dbReference type="NCBI Taxonomy" id="2800988"/>
    <lineage>
        <taxon>Bacteria</taxon>
        <taxon>Pseudomonadati</taxon>
        <taxon>Bacteroidota</taxon>
        <taxon>Bacteroidia</taxon>
        <taxon>Marinilabiliales</taxon>
        <taxon>Marinilabiliaceae</taxon>
        <taxon>Carboxylicivirga</taxon>
    </lineage>
</organism>
<dbReference type="RefSeq" id="WP_200463920.1">
    <property type="nucleotide sequence ID" value="NZ_JAENRR010000008.1"/>
</dbReference>
<dbReference type="EMBL" id="JAENRR010000008">
    <property type="protein sequence ID" value="MBK3516689.1"/>
    <property type="molecule type" value="Genomic_DNA"/>
</dbReference>
<dbReference type="Gene3D" id="3.40.50.300">
    <property type="entry name" value="P-loop containing nucleotide triphosphate hydrolases"/>
    <property type="match status" value="1"/>
</dbReference>